<dbReference type="PANTHER" id="PTHR12701">
    <property type="entry name" value="BCR-ASSOCIATED PROTEIN, BAP"/>
    <property type="match status" value="1"/>
</dbReference>
<dbReference type="InterPro" id="IPR008417">
    <property type="entry name" value="BAP29/BAP31"/>
</dbReference>
<evidence type="ECO:0000256" key="2">
    <source>
        <dbReference type="SAM" id="MobiDB-lite"/>
    </source>
</evidence>
<keyword evidence="1" id="KW-0653">Protein transport</keyword>
<proteinExistence type="inferred from homology"/>
<evidence type="ECO:0000313" key="4">
    <source>
        <dbReference type="Proteomes" id="UP001162972"/>
    </source>
</evidence>
<dbReference type="GO" id="GO:0006886">
    <property type="term" value="P:intracellular protein transport"/>
    <property type="evidence" value="ECO:0007669"/>
    <property type="project" value="UniProtKB-UniRule"/>
</dbReference>
<comment type="subcellular location">
    <subcellularLocation>
        <location evidence="1">Endoplasmic reticulum membrane</location>
        <topology evidence="1">Multi-pass membrane protein</topology>
    </subcellularLocation>
</comment>
<reference evidence="3 4" key="1">
    <citation type="journal article" date="2023" name="Int. J. Mol. Sci.">
        <title>De Novo Assembly and Annotation of 11 Diverse Shrub Willow (Salix) Genomes Reveals Novel Gene Organization in Sex-Linked Regions.</title>
        <authorList>
            <person name="Hyden B."/>
            <person name="Feng K."/>
            <person name="Yates T.B."/>
            <person name="Jawdy S."/>
            <person name="Cereghino C."/>
            <person name="Smart L.B."/>
            <person name="Muchero W."/>
        </authorList>
    </citation>
    <scope>NUCLEOTIDE SEQUENCE [LARGE SCALE GENOMIC DNA]</scope>
    <source>
        <tissue evidence="3">Shoot tip</tissue>
    </source>
</reference>
<feature type="compositionally biased region" description="Basic and acidic residues" evidence="2">
    <location>
        <begin position="129"/>
        <end position="141"/>
    </location>
</feature>
<feature type="region of interest" description="Disordered" evidence="2">
    <location>
        <begin position="129"/>
        <end position="154"/>
    </location>
</feature>
<dbReference type="PANTHER" id="PTHR12701:SF65">
    <property type="entry name" value="ENDOPLASMIC RETICULUM TRANSMEMBRANE PROTEIN"/>
    <property type="match status" value="1"/>
</dbReference>
<sequence length="281" mass="30755">MTMILILLFRNPLRKLVILGMNQLKQGKGPLVAKTVATTLVVVFTSVLHNALQIRKRLLDTGAVNSTDEILMADRVLEATLLGFSLFLALMIDRLHYYIKDLFLVRNDLEEVKRVNQLDYKDKRIPTEREGVKQLESDSRTRNVNPRKTSLLPCLGNAPLAHEVTGHSNEVQAHKHAPPELSSSAEETEDEESYSSGYDSGSNGDSSDLDPEITPSCPVTTNGPPSHATPRDAAEVPGGDSAQGKDSNLAKETLVPGTVKSNKSSKGRRNEAQEVQPSVHV</sequence>
<dbReference type="EMBL" id="JAPFFJ010000011">
    <property type="protein sequence ID" value="KAJ6417276.1"/>
    <property type="molecule type" value="Genomic_DNA"/>
</dbReference>
<gene>
    <name evidence="3" type="ORF">OIU84_003064</name>
</gene>
<dbReference type="GO" id="GO:0070973">
    <property type="term" value="P:protein localization to endoplasmic reticulum exit site"/>
    <property type="evidence" value="ECO:0007669"/>
    <property type="project" value="UniProtKB-UniRule"/>
</dbReference>
<comment type="function">
    <text evidence="1">May play a role in anterograde transport of membrane proteins from the endoplasmic reticulum to the Golgi.</text>
</comment>
<name>A0AAD6K5C0_9ROSI</name>
<keyword evidence="1" id="KW-0813">Transport</keyword>
<feature type="compositionally biased region" description="Low complexity" evidence="2">
    <location>
        <begin position="194"/>
        <end position="206"/>
    </location>
</feature>
<feature type="region of interest" description="Disordered" evidence="2">
    <location>
        <begin position="169"/>
        <end position="281"/>
    </location>
</feature>
<evidence type="ECO:0000313" key="3">
    <source>
        <dbReference type="EMBL" id="KAJ6417276.1"/>
    </source>
</evidence>
<keyword evidence="1" id="KW-0256">Endoplasmic reticulum</keyword>
<evidence type="ECO:0000256" key="1">
    <source>
        <dbReference type="RuleBase" id="RU367026"/>
    </source>
</evidence>
<keyword evidence="4" id="KW-1185">Reference proteome</keyword>
<keyword evidence="1" id="KW-0931">ER-Golgi transport</keyword>
<dbReference type="GO" id="GO:0006888">
    <property type="term" value="P:endoplasmic reticulum to Golgi vesicle-mediated transport"/>
    <property type="evidence" value="ECO:0007669"/>
    <property type="project" value="UniProtKB-UniRule"/>
</dbReference>
<comment type="caution">
    <text evidence="3">The sequence shown here is derived from an EMBL/GenBank/DDBJ whole genome shotgun (WGS) entry which is preliminary data.</text>
</comment>
<dbReference type="AlphaFoldDB" id="A0AAD6K5C0"/>
<dbReference type="Proteomes" id="UP001162972">
    <property type="component" value="Chromosome 11"/>
</dbReference>
<accession>A0AAD6K5C0</accession>
<protein>
    <recommendedName>
        <fullName evidence="1">Endoplasmic reticulum transmembrane protein</fullName>
    </recommendedName>
</protein>
<dbReference type="GO" id="GO:0005789">
    <property type="term" value="C:endoplasmic reticulum membrane"/>
    <property type="evidence" value="ECO:0007669"/>
    <property type="project" value="UniProtKB-SubCell"/>
</dbReference>
<comment type="similarity">
    <text evidence="1">Belongs to the BCAP29/BCAP31 family.</text>
</comment>
<organism evidence="3 4">
    <name type="scientific">Salix udensis</name>
    <dbReference type="NCBI Taxonomy" id="889485"/>
    <lineage>
        <taxon>Eukaryota</taxon>
        <taxon>Viridiplantae</taxon>
        <taxon>Streptophyta</taxon>
        <taxon>Embryophyta</taxon>
        <taxon>Tracheophyta</taxon>
        <taxon>Spermatophyta</taxon>
        <taxon>Magnoliopsida</taxon>
        <taxon>eudicotyledons</taxon>
        <taxon>Gunneridae</taxon>
        <taxon>Pentapetalae</taxon>
        <taxon>rosids</taxon>
        <taxon>fabids</taxon>
        <taxon>Malpighiales</taxon>
        <taxon>Salicaceae</taxon>
        <taxon>Saliceae</taxon>
        <taxon>Salix</taxon>
    </lineage>
</organism>